<dbReference type="AlphaFoldDB" id="A0A806FMW0"/>
<organism evidence="1 2">
    <name type="scientific">Bifidobacterium animalis subsp. lactis CNCM I-2494</name>
    <dbReference type="NCBI Taxonomy" id="1042403"/>
    <lineage>
        <taxon>Bacteria</taxon>
        <taxon>Bacillati</taxon>
        <taxon>Actinomycetota</taxon>
        <taxon>Actinomycetes</taxon>
        <taxon>Bifidobacteriales</taxon>
        <taxon>Bifidobacteriaceae</taxon>
        <taxon>Bifidobacterium</taxon>
    </lineage>
</organism>
<proteinExistence type="predicted"/>
<evidence type="ECO:0000313" key="1">
    <source>
        <dbReference type="EMBL" id="AEK29806.1"/>
    </source>
</evidence>
<evidence type="ECO:0000313" key="2">
    <source>
        <dbReference type="Proteomes" id="UP000008394"/>
    </source>
</evidence>
<reference evidence="1 2" key="1">
    <citation type="journal article" date="2011" name="J. Bacteriol.">
        <title>Genome Sequence of the Probiotic Strain Bifidobacterium animalis subsp. lactis CNCM I-2494.</title>
        <authorList>
            <person name="Chervaux C."/>
            <person name="Grimaldi C."/>
            <person name="Bolotin A."/>
            <person name="Quinquis B."/>
            <person name="Legrain-Raspaud S."/>
            <person name="van Hylckama Vlieg J.E."/>
            <person name="Denariaz G."/>
            <person name="Smokvina T."/>
        </authorList>
    </citation>
    <scope>NUCLEOTIDE SEQUENCE [LARGE SCALE GENOMIC DNA]</scope>
    <source>
        <strain evidence="1 2">CNCM I-2494</strain>
    </source>
</reference>
<dbReference type="KEGG" id="bnm:BALAC2494_00779"/>
<dbReference type="EMBL" id="CP002915">
    <property type="protein sequence ID" value="AEK29806.1"/>
    <property type="molecule type" value="Genomic_DNA"/>
</dbReference>
<accession>A0A806FMW0</accession>
<sequence>MIRAAWPHDTAFAAQAARGSRIDMRGPLFLPCSEKSSLNRSGRTVLFT</sequence>
<protein>
    <submittedName>
        <fullName evidence="1">Uncharacterized protein</fullName>
    </submittedName>
</protein>
<gene>
    <name evidence="1" type="ORF">BALAC2494_00779</name>
</gene>
<dbReference type="Proteomes" id="UP000008394">
    <property type="component" value="Chromosome"/>
</dbReference>
<name>A0A806FMW0_BIFAN</name>